<sequence length="249" mass="27240">MDAYFTDLAERLRARGVAEERVTVTLTELHDHLLDADSTPEAEFGPVAEFAEQLARGTGASAPEAAGQPGSRAQEWRWTADIYTDRELLNRYGGQGWEVERVDRLGQFVCRRDPGNAMRWEYRRETTLRGERGKLAARLAPDGWEPCGRWAYLAYFKRPCAVTAGPAAALAAAPEVPGRRVFFSRKYRALLMAVLALLVAEAVYFGNSDISLGDPATLAGMVVGALAGGAGAAYGLRRHLRKERSAGQP</sequence>
<dbReference type="RefSeq" id="WP_100203028.1">
    <property type="nucleotide sequence ID" value="NZ_PGGW01000058.1"/>
</dbReference>
<evidence type="ECO:0008006" key="4">
    <source>
        <dbReference type="Google" id="ProtNLM"/>
    </source>
</evidence>
<proteinExistence type="predicted"/>
<dbReference type="EMBL" id="PGGW01000058">
    <property type="protein sequence ID" value="PJE96536.1"/>
    <property type="molecule type" value="Genomic_DNA"/>
</dbReference>
<feature type="transmembrane region" description="Helical" evidence="1">
    <location>
        <begin position="189"/>
        <end position="206"/>
    </location>
</feature>
<keyword evidence="1" id="KW-0472">Membrane</keyword>
<comment type="caution">
    <text evidence="2">The sequence shown here is derived from an EMBL/GenBank/DDBJ whole genome shotgun (WGS) entry which is preliminary data.</text>
</comment>
<protein>
    <recommendedName>
        <fullName evidence="4">DUF2812 domain-containing protein</fullName>
    </recommendedName>
</protein>
<evidence type="ECO:0000313" key="2">
    <source>
        <dbReference type="EMBL" id="PJE96536.1"/>
    </source>
</evidence>
<evidence type="ECO:0000256" key="1">
    <source>
        <dbReference type="SAM" id="Phobius"/>
    </source>
</evidence>
<dbReference type="Proteomes" id="UP000230407">
    <property type="component" value="Unassembled WGS sequence"/>
</dbReference>
<evidence type="ECO:0000313" key="3">
    <source>
        <dbReference type="Proteomes" id="UP000230407"/>
    </source>
</evidence>
<feature type="transmembrane region" description="Helical" evidence="1">
    <location>
        <begin position="218"/>
        <end position="236"/>
    </location>
</feature>
<reference evidence="2 3" key="1">
    <citation type="submission" date="2017-11" db="EMBL/GenBank/DDBJ databases">
        <title>Streptomyces carmine sp. nov., a novel actinomycete isolated from Sophora alopecuroides in Xinjiang, China.</title>
        <authorList>
            <person name="Wang Y."/>
            <person name="Luo X."/>
            <person name="Wan C."/>
            <person name="Zhang L."/>
        </authorList>
    </citation>
    <scope>NUCLEOTIDE SEQUENCE [LARGE SCALE GENOMIC DNA]</scope>
    <source>
        <strain evidence="2 3">TRM SA0054</strain>
    </source>
</reference>
<dbReference type="AlphaFoldDB" id="A0A2M8LX45"/>
<name>A0A2M8LX45_9ACTN</name>
<accession>A0A2M8LX45</accession>
<keyword evidence="3" id="KW-1185">Reference proteome</keyword>
<organism evidence="2 3">
    <name type="scientific">Streptomyces carminius</name>
    <dbReference type="NCBI Taxonomy" id="2665496"/>
    <lineage>
        <taxon>Bacteria</taxon>
        <taxon>Bacillati</taxon>
        <taxon>Actinomycetota</taxon>
        <taxon>Actinomycetes</taxon>
        <taxon>Kitasatosporales</taxon>
        <taxon>Streptomycetaceae</taxon>
        <taxon>Streptomyces</taxon>
    </lineage>
</organism>
<gene>
    <name evidence="2" type="ORF">CUT44_18825</name>
</gene>
<keyword evidence="1" id="KW-0812">Transmembrane</keyword>
<keyword evidence="1" id="KW-1133">Transmembrane helix</keyword>